<dbReference type="KEGG" id="dord:105991087"/>
<evidence type="ECO:0000256" key="4">
    <source>
        <dbReference type="PROSITE-ProRule" id="PRU00024"/>
    </source>
</evidence>
<dbReference type="InterPro" id="IPR050143">
    <property type="entry name" value="TRIM/RBCC"/>
</dbReference>
<dbReference type="Pfam" id="PF13765">
    <property type="entry name" value="PRY"/>
    <property type="match status" value="1"/>
</dbReference>
<dbReference type="InterPro" id="IPR013083">
    <property type="entry name" value="Znf_RING/FYVE/PHD"/>
</dbReference>
<dbReference type="KEGG" id="dord:105991080"/>
<evidence type="ECO:0000313" key="10">
    <source>
        <dbReference type="RefSeq" id="XP_012879110.1"/>
    </source>
</evidence>
<dbReference type="GO" id="GO:0008270">
    <property type="term" value="F:zinc ion binding"/>
    <property type="evidence" value="ECO:0007669"/>
    <property type="project" value="UniProtKB-KW"/>
</dbReference>
<dbReference type="Gene3D" id="3.30.40.10">
    <property type="entry name" value="Zinc/RING finger domain, C3HC4 (zinc finger)"/>
    <property type="match status" value="1"/>
</dbReference>
<keyword evidence="2 4" id="KW-0863">Zinc-finger</keyword>
<dbReference type="InterPro" id="IPR006574">
    <property type="entry name" value="PRY"/>
</dbReference>
<dbReference type="OrthoDB" id="128536at2759"/>
<dbReference type="SMART" id="SM00449">
    <property type="entry name" value="SPRY"/>
    <property type="match status" value="1"/>
</dbReference>
<feature type="domain" description="B30.2/SPRY" evidence="7">
    <location>
        <begin position="280"/>
        <end position="466"/>
    </location>
</feature>
<sequence length="466" mass="53506">MPSQMAVQAALAEFQVESKCPVCLGTLSDPVTIDCGHNFCRPCIRQCWAQMEVLSCPVCRHQCMEGHFWSNHQMARMIEMTQQLLTGPSKERRLKEKPLCEQHGQALVHFCEDDLQLLCQHCTQHPEHQGHCVRPIKEAAADHRLKLKTHITSLNDHVLHAQQALASQYKKRVCLGKELEDQRQQLSTESTYLKMFVEQEHNAFLAKVQKQQEHIQQQLEENEMAFNNHAYHVEVLCREIAEKSKMTEMKLLTNIKSTLSKCESLAPPDLHTLSFRKDTCAIALQLSALQRIRKNFRVEVTLDPQTAHPNLWVSKDKKSVALMQTEPTEPLYPMHVMDYPTILGAARFTSGRHFWEVQVEDKDAWTVGVCQDYLGPDAMWPHSGLNKCWAVQLCNGYYVARNATLLNLCLAEKPRRVGIYLDYELGEVSFYNLKDNSLIHTFVDEFSQVLRPFFSVGFDSKPLTLC</sequence>
<evidence type="ECO:0000256" key="2">
    <source>
        <dbReference type="ARBA" id="ARBA00022771"/>
    </source>
</evidence>
<gene>
    <name evidence="10" type="primary">LOC105991087</name>
    <name evidence="9" type="synonym">LOC105991080</name>
</gene>
<evidence type="ECO:0000313" key="8">
    <source>
        <dbReference type="Proteomes" id="UP000081671"/>
    </source>
</evidence>
<dbReference type="Pfam" id="PF00622">
    <property type="entry name" value="SPRY"/>
    <property type="match status" value="1"/>
</dbReference>
<dbReference type="SMART" id="SM00184">
    <property type="entry name" value="RING"/>
    <property type="match status" value="1"/>
</dbReference>
<name>A0A1S3FRX5_DIPOR</name>
<evidence type="ECO:0000259" key="7">
    <source>
        <dbReference type="PROSITE" id="PS50188"/>
    </source>
</evidence>
<proteinExistence type="predicted"/>
<dbReference type="Pfam" id="PF00643">
    <property type="entry name" value="zf-B_box"/>
    <property type="match status" value="1"/>
</dbReference>
<feature type="domain" description="RING-type" evidence="5">
    <location>
        <begin position="20"/>
        <end position="60"/>
    </location>
</feature>
<keyword evidence="8" id="KW-1185">Reference proteome</keyword>
<dbReference type="PROSITE" id="PS50089">
    <property type="entry name" value="ZF_RING_2"/>
    <property type="match status" value="1"/>
</dbReference>
<dbReference type="RefSeq" id="XP_012879110.1">
    <property type="nucleotide sequence ID" value="XM_013023656.1"/>
</dbReference>
<dbReference type="AlphaFoldDB" id="A0A1S3FRX5"/>
<dbReference type="PANTHER" id="PTHR24103">
    <property type="entry name" value="E3 UBIQUITIN-PROTEIN LIGASE TRIM"/>
    <property type="match status" value="1"/>
</dbReference>
<keyword evidence="3" id="KW-0862">Zinc</keyword>
<dbReference type="Gene3D" id="3.30.160.60">
    <property type="entry name" value="Classic Zinc Finger"/>
    <property type="match status" value="1"/>
</dbReference>
<feature type="domain" description="B box-type" evidence="6">
    <location>
        <begin position="95"/>
        <end position="136"/>
    </location>
</feature>
<accession>A0A1S3FRX5</accession>
<dbReference type="SUPFAM" id="SSF57845">
    <property type="entry name" value="B-box zinc-binding domain"/>
    <property type="match status" value="1"/>
</dbReference>
<dbReference type="InterPro" id="IPR001841">
    <property type="entry name" value="Znf_RING"/>
</dbReference>
<dbReference type="PROSITE" id="PS50188">
    <property type="entry name" value="B302_SPRY"/>
    <property type="match status" value="1"/>
</dbReference>
<dbReference type="Gene3D" id="2.60.120.920">
    <property type="match status" value="1"/>
</dbReference>
<dbReference type="PROSITE" id="PS50119">
    <property type="entry name" value="ZF_BBOX"/>
    <property type="match status" value="1"/>
</dbReference>
<dbReference type="PRINTS" id="PR01407">
    <property type="entry name" value="BUTYPHLNCDUF"/>
</dbReference>
<dbReference type="SMART" id="SM00336">
    <property type="entry name" value="BBOX"/>
    <property type="match status" value="1"/>
</dbReference>
<evidence type="ECO:0000259" key="5">
    <source>
        <dbReference type="PROSITE" id="PS50089"/>
    </source>
</evidence>
<dbReference type="InterPro" id="IPR017907">
    <property type="entry name" value="Znf_RING_CS"/>
</dbReference>
<dbReference type="SMART" id="SM00589">
    <property type="entry name" value="PRY"/>
    <property type="match status" value="1"/>
</dbReference>
<dbReference type="SUPFAM" id="SSF57850">
    <property type="entry name" value="RING/U-box"/>
    <property type="match status" value="1"/>
</dbReference>
<evidence type="ECO:0000313" key="9">
    <source>
        <dbReference type="RefSeq" id="XP_012879098.1"/>
    </source>
</evidence>
<evidence type="ECO:0000256" key="1">
    <source>
        <dbReference type="ARBA" id="ARBA00022723"/>
    </source>
</evidence>
<dbReference type="Pfam" id="PF15227">
    <property type="entry name" value="zf-C3HC4_4"/>
    <property type="match status" value="1"/>
</dbReference>
<dbReference type="InterPro" id="IPR003879">
    <property type="entry name" value="Butyrophylin_SPRY"/>
</dbReference>
<dbReference type="InterPro" id="IPR013320">
    <property type="entry name" value="ConA-like_dom_sf"/>
</dbReference>
<dbReference type="GeneID" id="105991080"/>
<dbReference type="InterPro" id="IPR043136">
    <property type="entry name" value="B30.2/SPRY_sf"/>
</dbReference>
<evidence type="ECO:0000256" key="3">
    <source>
        <dbReference type="ARBA" id="ARBA00022833"/>
    </source>
</evidence>
<dbReference type="InterPro" id="IPR003877">
    <property type="entry name" value="SPRY_dom"/>
</dbReference>
<evidence type="ECO:0000259" key="6">
    <source>
        <dbReference type="PROSITE" id="PS50119"/>
    </source>
</evidence>
<dbReference type="PROSITE" id="PS00518">
    <property type="entry name" value="ZF_RING_1"/>
    <property type="match status" value="1"/>
</dbReference>
<dbReference type="InterPro" id="IPR001870">
    <property type="entry name" value="B30.2/SPRY"/>
</dbReference>
<organism evidence="8 10">
    <name type="scientific">Dipodomys ordii</name>
    <name type="common">Ord's kangaroo rat</name>
    <dbReference type="NCBI Taxonomy" id="10020"/>
    <lineage>
        <taxon>Eukaryota</taxon>
        <taxon>Metazoa</taxon>
        <taxon>Chordata</taxon>
        <taxon>Craniata</taxon>
        <taxon>Vertebrata</taxon>
        <taxon>Euteleostomi</taxon>
        <taxon>Mammalia</taxon>
        <taxon>Eutheria</taxon>
        <taxon>Euarchontoglires</taxon>
        <taxon>Glires</taxon>
        <taxon>Rodentia</taxon>
        <taxon>Castorimorpha</taxon>
        <taxon>Heteromyidae</taxon>
        <taxon>Dipodomyinae</taxon>
        <taxon>Dipodomys</taxon>
    </lineage>
</organism>
<keyword evidence="1" id="KW-0479">Metal-binding</keyword>
<dbReference type="SUPFAM" id="SSF49899">
    <property type="entry name" value="Concanavalin A-like lectins/glucanases"/>
    <property type="match status" value="1"/>
</dbReference>
<dbReference type="GeneID" id="105991087"/>
<dbReference type="FunFam" id="2.60.120.920:FF:000004">
    <property type="entry name" value="Butyrophilin subfamily 1 member A1"/>
    <property type="match status" value="1"/>
</dbReference>
<dbReference type="InterPro" id="IPR000315">
    <property type="entry name" value="Znf_B-box"/>
</dbReference>
<dbReference type="RefSeq" id="XP_012879098.1">
    <property type="nucleotide sequence ID" value="XM_013023644.1"/>
</dbReference>
<dbReference type="Proteomes" id="UP000081671">
    <property type="component" value="Unplaced"/>
</dbReference>
<protein>
    <submittedName>
        <fullName evidence="9 10">Tripartite motif-containing protein 75</fullName>
    </submittedName>
</protein>
<reference evidence="9 10" key="1">
    <citation type="submission" date="2025-04" db="UniProtKB">
        <authorList>
            <consortium name="RefSeq"/>
        </authorList>
    </citation>
    <scope>IDENTIFICATION</scope>
    <source>
        <tissue evidence="9 10">Kidney</tissue>
    </source>
</reference>